<reference evidence="5" key="1">
    <citation type="submission" date="2016-06" db="UniProtKB">
        <authorList>
            <consortium name="WormBaseParasite"/>
        </authorList>
    </citation>
    <scope>IDENTIFICATION</scope>
</reference>
<name>A0A183ASE8_9TREM</name>
<dbReference type="Proteomes" id="UP000272942">
    <property type="component" value="Unassembled WGS sequence"/>
</dbReference>
<sequence length="577" mass="62075">MSSSSQSWRRCSQKYGSPGDILFSTVAGAPPHVHSPQKIEYFLEPGNSLPPAKCTPISLSNSLIDPNIELPAISVREVDAVLSSLNSSVSSTVAPDDVDCKISTVHRKPLGLNYTSRCSEAVGLCSVSSSIPYDDGFKEDGKHFFSADVKLSAKTPQCVYAVNNSNNSAARRAFSLSIDRITESSECNNTDSGISSCALGHTSDESSARNKAFPQDERSLSDFSVNGTLPLNGGVTQLSKHDSVKVLTLRSTDSLRLLPHTGLSVRSNVTRDDCAPNKKHVLAMRTVPTVELESSVHGLPLPRPKQLARDRSPFMSLDLATQAPINKPNIPNSSMSDEAEKYREANLSVRIANQAQFFPSRSIGSLMRSTLTVQPLQSSINSCPHPRCGRRYQAELALLRHLHKYHCEPIELPHRRRPAPGRRLQRRPASEERSNNRLCGGSDSSTDGTLKILLEPSSFLLTQLHTSISVEDTAFGARTITILPGGDNRHLIQPSGSLVRAIPTAGTTVTATSASADKAESSVQPTVAQPISVIGGHSVSSKPSSTPTSVNGTGGNGLRRCFVLQHNGHKGNLNQLN</sequence>
<protein>
    <submittedName>
        <fullName evidence="5">C2H2-type domain-containing protein</fullName>
    </submittedName>
</protein>
<feature type="domain" description="C2H2-type" evidence="2">
    <location>
        <begin position="383"/>
        <end position="406"/>
    </location>
</feature>
<organism evidence="5">
    <name type="scientific">Echinostoma caproni</name>
    <dbReference type="NCBI Taxonomy" id="27848"/>
    <lineage>
        <taxon>Eukaryota</taxon>
        <taxon>Metazoa</taxon>
        <taxon>Spiralia</taxon>
        <taxon>Lophotrochozoa</taxon>
        <taxon>Platyhelminthes</taxon>
        <taxon>Trematoda</taxon>
        <taxon>Digenea</taxon>
        <taxon>Plagiorchiida</taxon>
        <taxon>Echinostomata</taxon>
        <taxon>Echinostomatoidea</taxon>
        <taxon>Echinostomatidae</taxon>
        <taxon>Echinostoma</taxon>
    </lineage>
</organism>
<evidence type="ECO:0000313" key="3">
    <source>
        <dbReference type="EMBL" id="VDP86130.1"/>
    </source>
</evidence>
<accession>A0A183ASE8</accession>
<dbReference type="WBParaSite" id="ECPE_0000991401-mRNA-1">
    <property type="protein sequence ID" value="ECPE_0000991401-mRNA-1"/>
    <property type="gene ID" value="ECPE_0000991401"/>
</dbReference>
<keyword evidence="4" id="KW-1185">Reference proteome</keyword>
<evidence type="ECO:0000313" key="5">
    <source>
        <dbReference type="WBParaSite" id="ECPE_0000991401-mRNA-1"/>
    </source>
</evidence>
<evidence type="ECO:0000259" key="2">
    <source>
        <dbReference type="PROSITE" id="PS00028"/>
    </source>
</evidence>
<dbReference type="AlphaFoldDB" id="A0A183ASE8"/>
<dbReference type="OrthoDB" id="6270588at2759"/>
<proteinExistence type="predicted"/>
<feature type="region of interest" description="Disordered" evidence="1">
    <location>
        <begin position="413"/>
        <end position="443"/>
    </location>
</feature>
<dbReference type="PROSITE" id="PS00028">
    <property type="entry name" value="ZINC_FINGER_C2H2_1"/>
    <property type="match status" value="1"/>
</dbReference>
<reference evidence="3 4" key="2">
    <citation type="submission" date="2018-11" db="EMBL/GenBank/DDBJ databases">
        <authorList>
            <consortium name="Pathogen Informatics"/>
        </authorList>
    </citation>
    <scope>NUCLEOTIDE SEQUENCE [LARGE SCALE GENOMIC DNA]</scope>
    <source>
        <strain evidence="3 4">Egypt</strain>
    </source>
</reference>
<dbReference type="InterPro" id="IPR013087">
    <property type="entry name" value="Znf_C2H2_type"/>
</dbReference>
<gene>
    <name evidence="3" type="ORF">ECPE_LOCUS9883</name>
</gene>
<evidence type="ECO:0000256" key="1">
    <source>
        <dbReference type="SAM" id="MobiDB-lite"/>
    </source>
</evidence>
<evidence type="ECO:0000313" key="4">
    <source>
        <dbReference type="Proteomes" id="UP000272942"/>
    </source>
</evidence>
<dbReference type="EMBL" id="UZAN01048126">
    <property type="protein sequence ID" value="VDP86130.1"/>
    <property type="molecule type" value="Genomic_DNA"/>
</dbReference>
<feature type="compositionally biased region" description="Basic residues" evidence="1">
    <location>
        <begin position="414"/>
        <end position="426"/>
    </location>
</feature>